<comment type="similarity">
    <text evidence="2">Belongs to the ROT1 family.</text>
</comment>
<evidence type="ECO:0000313" key="10">
    <source>
        <dbReference type="EMBL" id="GAW00107.1"/>
    </source>
</evidence>
<evidence type="ECO:0000256" key="5">
    <source>
        <dbReference type="ARBA" id="ARBA00022692"/>
    </source>
</evidence>
<sequence length="288" mass="31930">MSQEIHLHVRENEIISGRKERGPAGRLAFLCQLAPNTDPQSTPLFSHQVVTSLPSLPKHSENIWMMAPLTSILALVLASVPICVNADISVLVGTWSSGSMKVQTGSGFANPAQVSFTYPNTSGISYSFAAKDSTSDGDPWYEISRYRFTSNGSQPNCITAAMNWIQDPCAAVSNFIENYNDTELLVNGYYTYTDVTLGLALQLYTFDGSPLAPMYQISSTPNMLPTQQLRNVTVATQFKFHFLHHTHNHTHNRGTSHNRQACCTSPYFVASNYLAEAWKIIDSSYMTR</sequence>
<dbReference type="PANTHER" id="PTHR28090:SF1">
    <property type="entry name" value="PROTEIN ROT1"/>
    <property type="match status" value="1"/>
</dbReference>
<organism evidence="10 11">
    <name type="scientific">Lentinula edodes</name>
    <name type="common">Shiitake mushroom</name>
    <name type="synonym">Lentinus edodes</name>
    <dbReference type="NCBI Taxonomy" id="5353"/>
    <lineage>
        <taxon>Eukaryota</taxon>
        <taxon>Fungi</taxon>
        <taxon>Dikarya</taxon>
        <taxon>Basidiomycota</taxon>
        <taxon>Agaricomycotina</taxon>
        <taxon>Agaricomycetes</taxon>
        <taxon>Agaricomycetidae</taxon>
        <taxon>Agaricales</taxon>
        <taxon>Marasmiineae</taxon>
        <taxon>Omphalotaceae</taxon>
        <taxon>Lentinula</taxon>
    </lineage>
</organism>
<proteinExistence type="inferred from homology"/>
<dbReference type="EMBL" id="BDGU01000024">
    <property type="protein sequence ID" value="GAW00107.1"/>
    <property type="molecule type" value="Genomic_DNA"/>
</dbReference>
<evidence type="ECO:0000256" key="7">
    <source>
        <dbReference type="ARBA" id="ARBA00022824"/>
    </source>
</evidence>
<accession>A0A1Q3DYL1</accession>
<dbReference type="InterPro" id="IPR019623">
    <property type="entry name" value="Rot1"/>
</dbReference>
<protein>
    <recommendedName>
        <fullName evidence="4">Protein ROT1</fullName>
    </recommendedName>
    <alternativeName>
        <fullName evidence="3">Protein rot1</fullName>
    </alternativeName>
</protein>
<dbReference type="GO" id="GO:0006458">
    <property type="term" value="P:'de novo' protein folding"/>
    <property type="evidence" value="ECO:0007669"/>
    <property type="project" value="InterPro"/>
</dbReference>
<dbReference type="GO" id="GO:0051082">
    <property type="term" value="F:unfolded protein binding"/>
    <property type="evidence" value="ECO:0007669"/>
    <property type="project" value="TreeGrafter"/>
</dbReference>
<dbReference type="Pfam" id="PF10681">
    <property type="entry name" value="Rot1"/>
    <property type="match status" value="2"/>
</dbReference>
<dbReference type="PANTHER" id="PTHR28090">
    <property type="entry name" value="PROTEIN ROT1"/>
    <property type="match status" value="1"/>
</dbReference>
<evidence type="ECO:0000256" key="6">
    <source>
        <dbReference type="ARBA" id="ARBA00022729"/>
    </source>
</evidence>
<evidence type="ECO:0000256" key="9">
    <source>
        <dbReference type="ARBA" id="ARBA00023136"/>
    </source>
</evidence>
<comment type="caution">
    <text evidence="10">The sequence shown here is derived from an EMBL/GenBank/DDBJ whole genome shotgun (WGS) entry which is preliminary data.</text>
</comment>
<name>A0A1Q3DYL1_LENED</name>
<evidence type="ECO:0000256" key="3">
    <source>
        <dbReference type="ARBA" id="ARBA00016195"/>
    </source>
</evidence>
<keyword evidence="8" id="KW-1133">Transmembrane helix</keyword>
<keyword evidence="6" id="KW-0732">Signal</keyword>
<dbReference type="AlphaFoldDB" id="A0A1Q3DYL1"/>
<gene>
    <name evidence="10" type="ORF">LENED_001601</name>
</gene>
<keyword evidence="5" id="KW-0812">Transmembrane</keyword>
<reference evidence="10 11" key="2">
    <citation type="submission" date="2017-02" db="EMBL/GenBank/DDBJ databases">
        <title>A genome survey and senescence transcriptome analysis in Lentinula edodes.</title>
        <authorList>
            <person name="Sakamoto Y."/>
            <person name="Nakade K."/>
            <person name="Sato S."/>
            <person name="Yoshida Y."/>
            <person name="Miyazaki K."/>
            <person name="Natsume S."/>
            <person name="Konno N."/>
        </authorList>
    </citation>
    <scope>NUCLEOTIDE SEQUENCE [LARGE SCALE GENOMIC DNA]</scope>
    <source>
        <strain evidence="10 11">NBRC 111202</strain>
    </source>
</reference>
<evidence type="ECO:0000256" key="4">
    <source>
        <dbReference type="ARBA" id="ARBA00017291"/>
    </source>
</evidence>
<keyword evidence="9" id="KW-0472">Membrane</keyword>
<evidence type="ECO:0000313" key="11">
    <source>
        <dbReference type="Proteomes" id="UP000188533"/>
    </source>
</evidence>
<dbReference type="Proteomes" id="UP000188533">
    <property type="component" value="Unassembled WGS sequence"/>
</dbReference>
<dbReference type="STRING" id="5353.A0A1Q3DYL1"/>
<comment type="subcellular location">
    <subcellularLocation>
        <location evidence="1">Endoplasmic reticulum membrane</location>
        <topology evidence="1">Single-pass type I membrane protein</topology>
    </subcellularLocation>
</comment>
<evidence type="ECO:0000256" key="8">
    <source>
        <dbReference type="ARBA" id="ARBA00022989"/>
    </source>
</evidence>
<evidence type="ECO:0000256" key="1">
    <source>
        <dbReference type="ARBA" id="ARBA00004115"/>
    </source>
</evidence>
<keyword evidence="7" id="KW-0256">Endoplasmic reticulum</keyword>
<dbReference type="GO" id="GO:0005789">
    <property type="term" value="C:endoplasmic reticulum membrane"/>
    <property type="evidence" value="ECO:0007669"/>
    <property type="project" value="UniProtKB-SubCell"/>
</dbReference>
<evidence type="ECO:0000256" key="2">
    <source>
        <dbReference type="ARBA" id="ARBA00007149"/>
    </source>
</evidence>
<reference evidence="10 11" key="1">
    <citation type="submission" date="2016-08" db="EMBL/GenBank/DDBJ databases">
        <authorList>
            <consortium name="Lentinula edodes genome sequencing consortium"/>
            <person name="Sakamoto Y."/>
            <person name="Nakade K."/>
            <person name="Sato S."/>
            <person name="Yoshida Y."/>
            <person name="Miyazaki K."/>
            <person name="Natsume S."/>
            <person name="Konno N."/>
        </authorList>
    </citation>
    <scope>NUCLEOTIDE SEQUENCE [LARGE SCALE GENOMIC DNA]</scope>
    <source>
        <strain evidence="10 11">NBRC 111202</strain>
    </source>
</reference>
<keyword evidence="11" id="KW-1185">Reference proteome</keyword>